<dbReference type="PRINTS" id="PR00463">
    <property type="entry name" value="EP450I"/>
</dbReference>
<evidence type="ECO:0000256" key="7">
    <source>
        <dbReference type="ARBA" id="ARBA00023002"/>
    </source>
</evidence>
<dbReference type="SUPFAM" id="SSF48264">
    <property type="entry name" value="Cytochrome P450"/>
    <property type="match status" value="1"/>
</dbReference>
<dbReference type="GO" id="GO:0020037">
    <property type="term" value="F:heme binding"/>
    <property type="evidence" value="ECO:0007669"/>
    <property type="project" value="InterPro"/>
</dbReference>
<dbReference type="PANTHER" id="PTHR24282">
    <property type="entry name" value="CYTOCHROME P450 FAMILY MEMBER"/>
    <property type="match status" value="1"/>
</dbReference>
<evidence type="ECO:0000256" key="12">
    <source>
        <dbReference type="RuleBase" id="RU000461"/>
    </source>
</evidence>
<sequence length="201" mass="22405">MISSSTTPEDDFIVDNCNNIFFVGHETTATTAAWCLMLQASHPEWQSSARDEVLEVCHGKPPDVINMVKKLKTVTAVIHETLRLYLPTPFVTREALADLKLGDRDIPRGTNIWVPIALAHRNSAVWVGSPDRFVDGKIAAALKKEHPHMNIPFGMGHRTCPGQSLAMFELKVVLALLLHKFEFALSPKYVHTPAFRLSVEP</sequence>
<dbReference type="GO" id="GO:0006629">
    <property type="term" value="P:lipid metabolic process"/>
    <property type="evidence" value="ECO:0007669"/>
    <property type="project" value="UniProtKB-ARBA"/>
</dbReference>
<comment type="cofactor">
    <cofactor evidence="11">
        <name>heme</name>
        <dbReference type="ChEBI" id="CHEBI:30413"/>
    </cofactor>
</comment>
<keyword evidence="8 11" id="KW-0408">Iron</keyword>
<dbReference type="InterPro" id="IPR036396">
    <property type="entry name" value="Cyt_P450_sf"/>
</dbReference>
<comment type="similarity">
    <text evidence="2 12">Belongs to the cytochrome P450 family.</text>
</comment>
<keyword evidence="9 12" id="KW-0503">Monooxygenase</keyword>
<dbReference type="GO" id="GO:0016020">
    <property type="term" value="C:membrane"/>
    <property type="evidence" value="ECO:0007669"/>
    <property type="project" value="UniProtKB-SubCell"/>
</dbReference>
<dbReference type="Gene3D" id="1.10.630.10">
    <property type="entry name" value="Cytochrome P450"/>
    <property type="match status" value="1"/>
</dbReference>
<dbReference type="PROSITE" id="PS00086">
    <property type="entry name" value="CYTOCHROME_P450"/>
    <property type="match status" value="1"/>
</dbReference>
<evidence type="ECO:0000256" key="9">
    <source>
        <dbReference type="ARBA" id="ARBA00023033"/>
    </source>
</evidence>
<dbReference type="PANTHER" id="PTHR24282:SF196">
    <property type="entry name" value="CYTOCHROME P450 714C2"/>
    <property type="match status" value="1"/>
</dbReference>
<dbReference type="Proteomes" id="UP001341281">
    <property type="component" value="Chromosome 07"/>
</dbReference>
<name>A0AAQ3X217_PASNO</name>
<keyword evidence="14" id="KW-1185">Reference proteome</keyword>
<evidence type="ECO:0000256" key="5">
    <source>
        <dbReference type="ARBA" id="ARBA00022723"/>
    </source>
</evidence>
<keyword evidence="6" id="KW-1133">Transmembrane helix</keyword>
<evidence type="ECO:0000256" key="2">
    <source>
        <dbReference type="ARBA" id="ARBA00010617"/>
    </source>
</evidence>
<dbReference type="GO" id="GO:0016705">
    <property type="term" value="F:oxidoreductase activity, acting on paired donors, with incorporation or reduction of molecular oxygen"/>
    <property type="evidence" value="ECO:0007669"/>
    <property type="project" value="InterPro"/>
</dbReference>
<keyword evidence="5 11" id="KW-0479">Metal-binding</keyword>
<dbReference type="EMBL" id="CP144751">
    <property type="protein sequence ID" value="WVZ83218.1"/>
    <property type="molecule type" value="Genomic_DNA"/>
</dbReference>
<evidence type="ECO:0000256" key="10">
    <source>
        <dbReference type="ARBA" id="ARBA00023136"/>
    </source>
</evidence>
<keyword evidence="3 11" id="KW-0349">Heme</keyword>
<evidence type="ECO:0000256" key="3">
    <source>
        <dbReference type="ARBA" id="ARBA00022617"/>
    </source>
</evidence>
<dbReference type="PRINTS" id="PR00385">
    <property type="entry name" value="P450"/>
</dbReference>
<comment type="subcellular location">
    <subcellularLocation>
        <location evidence="1">Membrane</location>
    </subcellularLocation>
</comment>
<evidence type="ECO:0000313" key="13">
    <source>
        <dbReference type="EMBL" id="WVZ83218.1"/>
    </source>
</evidence>
<evidence type="ECO:0000256" key="8">
    <source>
        <dbReference type="ARBA" id="ARBA00023004"/>
    </source>
</evidence>
<evidence type="ECO:0000256" key="11">
    <source>
        <dbReference type="PIRSR" id="PIRSR602401-1"/>
    </source>
</evidence>
<accession>A0AAQ3X217</accession>
<evidence type="ECO:0000256" key="6">
    <source>
        <dbReference type="ARBA" id="ARBA00022989"/>
    </source>
</evidence>
<gene>
    <name evidence="13" type="ORF">U9M48_030387</name>
</gene>
<feature type="binding site" description="axial binding residue" evidence="11">
    <location>
        <position position="160"/>
    </location>
    <ligand>
        <name>heme</name>
        <dbReference type="ChEBI" id="CHEBI:30413"/>
    </ligand>
    <ligandPart>
        <name>Fe</name>
        <dbReference type="ChEBI" id="CHEBI:18248"/>
    </ligandPart>
</feature>
<dbReference type="AlphaFoldDB" id="A0AAQ3X217"/>
<proteinExistence type="inferred from homology"/>
<evidence type="ECO:0000256" key="4">
    <source>
        <dbReference type="ARBA" id="ARBA00022692"/>
    </source>
</evidence>
<evidence type="ECO:0000313" key="14">
    <source>
        <dbReference type="Proteomes" id="UP001341281"/>
    </source>
</evidence>
<keyword evidence="4" id="KW-0812">Transmembrane</keyword>
<dbReference type="InterPro" id="IPR050665">
    <property type="entry name" value="Cytochrome_P450_Monooxygen"/>
</dbReference>
<protein>
    <recommendedName>
        <fullName evidence="15">Cytochrome P450</fullName>
    </recommendedName>
</protein>
<evidence type="ECO:0008006" key="15">
    <source>
        <dbReference type="Google" id="ProtNLM"/>
    </source>
</evidence>
<evidence type="ECO:0000256" key="1">
    <source>
        <dbReference type="ARBA" id="ARBA00004370"/>
    </source>
</evidence>
<reference evidence="13 14" key="1">
    <citation type="submission" date="2024-02" db="EMBL/GenBank/DDBJ databases">
        <title>High-quality chromosome-scale genome assembly of Pensacola bahiagrass (Paspalum notatum Flugge var. saurae).</title>
        <authorList>
            <person name="Vega J.M."/>
            <person name="Podio M."/>
            <person name="Orjuela J."/>
            <person name="Siena L.A."/>
            <person name="Pessino S.C."/>
            <person name="Combes M.C."/>
            <person name="Mariac C."/>
            <person name="Albertini E."/>
            <person name="Pupilli F."/>
            <person name="Ortiz J.P.A."/>
            <person name="Leblanc O."/>
        </authorList>
    </citation>
    <scope>NUCLEOTIDE SEQUENCE [LARGE SCALE GENOMIC DNA]</scope>
    <source>
        <strain evidence="13">R1</strain>
        <tissue evidence="13">Leaf</tissue>
    </source>
</reference>
<keyword evidence="7 12" id="KW-0560">Oxidoreductase</keyword>
<dbReference type="InterPro" id="IPR001128">
    <property type="entry name" value="Cyt_P450"/>
</dbReference>
<keyword evidence="10" id="KW-0472">Membrane</keyword>
<organism evidence="13 14">
    <name type="scientific">Paspalum notatum var. saurae</name>
    <dbReference type="NCBI Taxonomy" id="547442"/>
    <lineage>
        <taxon>Eukaryota</taxon>
        <taxon>Viridiplantae</taxon>
        <taxon>Streptophyta</taxon>
        <taxon>Embryophyta</taxon>
        <taxon>Tracheophyta</taxon>
        <taxon>Spermatophyta</taxon>
        <taxon>Magnoliopsida</taxon>
        <taxon>Liliopsida</taxon>
        <taxon>Poales</taxon>
        <taxon>Poaceae</taxon>
        <taxon>PACMAD clade</taxon>
        <taxon>Panicoideae</taxon>
        <taxon>Andropogonodae</taxon>
        <taxon>Paspaleae</taxon>
        <taxon>Paspalinae</taxon>
        <taxon>Paspalum</taxon>
    </lineage>
</organism>
<dbReference type="InterPro" id="IPR002401">
    <property type="entry name" value="Cyt_P450_E_grp-I"/>
</dbReference>
<dbReference type="GO" id="GO:0005506">
    <property type="term" value="F:iron ion binding"/>
    <property type="evidence" value="ECO:0007669"/>
    <property type="project" value="InterPro"/>
</dbReference>
<dbReference type="Pfam" id="PF00067">
    <property type="entry name" value="p450"/>
    <property type="match status" value="1"/>
</dbReference>
<feature type="non-terminal residue" evidence="13">
    <location>
        <position position="1"/>
    </location>
</feature>
<dbReference type="InterPro" id="IPR017972">
    <property type="entry name" value="Cyt_P450_CS"/>
</dbReference>
<dbReference type="GO" id="GO:0004497">
    <property type="term" value="F:monooxygenase activity"/>
    <property type="evidence" value="ECO:0007669"/>
    <property type="project" value="UniProtKB-KW"/>
</dbReference>